<feature type="region of interest" description="Disordered" evidence="2">
    <location>
        <begin position="137"/>
        <end position="163"/>
    </location>
</feature>
<reference evidence="4 5" key="1">
    <citation type="submission" date="2024-06" db="EMBL/GenBank/DDBJ databases">
        <title>The Natural Products Discovery Center: Release of the First 8490 Sequenced Strains for Exploring Actinobacteria Biosynthetic Diversity.</title>
        <authorList>
            <person name="Kalkreuter E."/>
            <person name="Kautsar S.A."/>
            <person name="Yang D."/>
            <person name="Bader C.D."/>
            <person name="Teijaro C.N."/>
            <person name="Fluegel L."/>
            <person name="Davis C.M."/>
            <person name="Simpson J.R."/>
            <person name="Lauterbach L."/>
            <person name="Steele A.D."/>
            <person name="Gui C."/>
            <person name="Meng S."/>
            <person name="Li G."/>
            <person name="Viehrig K."/>
            <person name="Ye F."/>
            <person name="Su P."/>
            <person name="Kiefer A.F."/>
            <person name="Nichols A."/>
            <person name="Cepeda A.J."/>
            <person name="Yan W."/>
            <person name="Fan B."/>
            <person name="Jiang Y."/>
            <person name="Adhikari A."/>
            <person name="Zheng C.-J."/>
            <person name="Schuster L."/>
            <person name="Cowan T.M."/>
            <person name="Smanski M.J."/>
            <person name="Chevrette M.G."/>
            <person name="De Carvalho L.P.S."/>
            <person name="Shen B."/>
        </authorList>
    </citation>
    <scope>NUCLEOTIDE SEQUENCE [LARGE SCALE GENOMIC DNA]</scope>
    <source>
        <strain evidence="4 5">NPDC048946</strain>
    </source>
</reference>
<evidence type="ECO:0000256" key="1">
    <source>
        <dbReference type="ARBA" id="ARBA00005582"/>
    </source>
</evidence>
<gene>
    <name evidence="4" type="ORF">AB0C36_35270</name>
</gene>
<dbReference type="Gene3D" id="3.90.79.10">
    <property type="entry name" value="Nucleoside Triphosphate Pyrophosphohydrolase"/>
    <property type="match status" value="1"/>
</dbReference>
<proteinExistence type="inferred from homology"/>
<comment type="caution">
    <text evidence="4">The sequence shown here is derived from an EMBL/GenBank/DDBJ whole genome shotgun (WGS) entry which is preliminary data.</text>
</comment>
<evidence type="ECO:0000256" key="2">
    <source>
        <dbReference type="SAM" id="MobiDB-lite"/>
    </source>
</evidence>
<evidence type="ECO:0000313" key="5">
    <source>
        <dbReference type="Proteomes" id="UP001551482"/>
    </source>
</evidence>
<dbReference type="PANTHER" id="PTHR43736">
    <property type="entry name" value="ADP-RIBOSE PYROPHOSPHATASE"/>
    <property type="match status" value="1"/>
</dbReference>
<evidence type="ECO:0000259" key="3">
    <source>
        <dbReference type="PROSITE" id="PS51462"/>
    </source>
</evidence>
<dbReference type="PANTHER" id="PTHR43736:SF1">
    <property type="entry name" value="DIHYDRONEOPTERIN TRIPHOSPHATE DIPHOSPHATASE"/>
    <property type="match status" value="1"/>
</dbReference>
<dbReference type="Proteomes" id="UP001551482">
    <property type="component" value="Unassembled WGS sequence"/>
</dbReference>
<dbReference type="SUPFAM" id="SSF55811">
    <property type="entry name" value="Nudix"/>
    <property type="match status" value="1"/>
</dbReference>
<sequence>MTARQPSVSCVFVCHDGAGRILLARRGPGARDEAGAWDCGAGALEFGETFEAAVTREVREEYVALPSEIRSLGVRNVLRGDPVESHWVAAVFAVRVDPGEVAIGEPHKFDALDWFAPDRLPEPVHSQLAETLRMLPDDLVPRDVPRPGNDARQATNGMDAPPQ</sequence>
<organism evidence="4 5">
    <name type="scientific">Streptodolium elevatio</name>
    <dbReference type="NCBI Taxonomy" id="3157996"/>
    <lineage>
        <taxon>Bacteria</taxon>
        <taxon>Bacillati</taxon>
        <taxon>Actinomycetota</taxon>
        <taxon>Actinomycetes</taxon>
        <taxon>Kitasatosporales</taxon>
        <taxon>Streptomycetaceae</taxon>
        <taxon>Streptodolium</taxon>
    </lineage>
</organism>
<dbReference type="EMBL" id="JBEZFP010000137">
    <property type="protein sequence ID" value="MEU8138748.1"/>
    <property type="molecule type" value="Genomic_DNA"/>
</dbReference>
<dbReference type="InterPro" id="IPR000086">
    <property type="entry name" value="NUDIX_hydrolase_dom"/>
</dbReference>
<dbReference type="PROSITE" id="PS51462">
    <property type="entry name" value="NUDIX"/>
    <property type="match status" value="1"/>
</dbReference>
<evidence type="ECO:0000313" key="4">
    <source>
        <dbReference type="EMBL" id="MEU8138748.1"/>
    </source>
</evidence>
<dbReference type="Pfam" id="PF00293">
    <property type="entry name" value="NUDIX"/>
    <property type="match status" value="1"/>
</dbReference>
<feature type="domain" description="Nudix hydrolase" evidence="3">
    <location>
        <begin position="3"/>
        <end position="136"/>
    </location>
</feature>
<accession>A0ABV3DSN7</accession>
<dbReference type="InterPro" id="IPR015797">
    <property type="entry name" value="NUDIX_hydrolase-like_dom_sf"/>
</dbReference>
<comment type="similarity">
    <text evidence="1">Belongs to the Nudix hydrolase family.</text>
</comment>
<dbReference type="RefSeq" id="WP_358362409.1">
    <property type="nucleotide sequence ID" value="NZ_JBEZFP010000137.1"/>
</dbReference>
<keyword evidence="5" id="KW-1185">Reference proteome</keyword>
<name>A0ABV3DSN7_9ACTN</name>
<protein>
    <submittedName>
        <fullName evidence="4">NUDIX domain-containing protein</fullName>
    </submittedName>
</protein>